<dbReference type="RefSeq" id="WP_407030443.1">
    <property type="nucleotide sequence ID" value="NZ_JAQGEF010000004.1"/>
</dbReference>
<proteinExistence type="predicted"/>
<protein>
    <submittedName>
        <fullName evidence="1">Uncharacterized protein</fullName>
    </submittedName>
</protein>
<evidence type="ECO:0000313" key="2">
    <source>
        <dbReference type="Proteomes" id="UP001210231"/>
    </source>
</evidence>
<name>A0ABT4UH43_9BACT</name>
<evidence type="ECO:0000313" key="1">
    <source>
        <dbReference type="EMBL" id="MDA3614116.1"/>
    </source>
</evidence>
<organism evidence="1 2">
    <name type="scientific">Polluticaenibacter yanchengensis</name>
    <dbReference type="NCBI Taxonomy" id="3014562"/>
    <lineage>
        <taxon>Bacteria</taxon>
        <taxon>Pseudomonadati</taxon>
        <taxon>Bacteroidota</taxon>
        <taxon>Chitinophagia</taxon>
        <taxon>Chitinophagales</taxon>
        <taxon>Chitinophagaceae</taxon>
        <taxon>Polluticaenibacter</taxon>
    </lineage>
</organism>
<comment type="caution">
    <text evidence="1">The sequence shown here is derived from an EMBL/GenBank/DDBJ whole genome shotgun (WGS) entry which is preliminary data.</text>
</comment>
<dbReference type="EMBL" id="JAQGEF010000004">
    <property type="protein sequence ID" value="MDA3614116.1"/>
    <property type="molecule type" value="Genomic_DNA"/>
</dbReference>
<dbReference type="Proteomes" id="UP001210231">
    <property type="component" value="Unassembled WGS sequence"/>
</dbReference>
<accession>A0ABT4UH43</accession>
<gene>
    <name evidence="1" type="ORF">O3P16_04815</name>
</gene>
<keyword evidence="2" id="KW-1185">Reference proteome</keyword>
<sequence>MNEPYNNYYILQTSPLWLTHHHWYISKEMSVQINDSRLLLTGTYPNGNIMTL</sequence>
<reference evidence="1 2" key="1">
    <citation type="submission" date="2022-12" db="EMBL/GenBank/DDBJ databases">
        <title>Chitinophagaceae gen. sp. nov., a new member of the family Chitinophagaceae, isolated from soil in a chemical factory.</title>
        <authorList>
            <person name="Ke Z."/>
        </authorList>
    </citation>
    <scope>NUCLEOTIDE SEQUENCE [LARGE SCALE GENOMIC DNA]</scope>
    <source>
        <strain evidence="1 2">LY-5</strain>
    </source>
</reference>